<organism evidence="2 3">
    <name type="scientific">Steinernema hermaphroditum</name>
    <dbReference type="NCBI Taxonomy" id="289476"/>
    <lineage>
        <taxon>Eukaryota</taxon>
        <taxon>Metazoa</taxon>
        <taxon>Ecdysozoa</taxon>
        <taxon>Nematoda</taxon>
        <taxon>Chromadorea</taxon>
        <taxon>Rhabditida</taxon>
        <taxon>Tylenchina</taxon>
        <taxon>Panagrolaimomorpha</taxon>
        <taxon>Strongyloidoidea</taxon>
        <taxon>Steinernematidae</taxon>
        <taxon>Steinernema</taxon>
    </lineage>
</organism>
<dbReference type="Gene3D" id="1.10.287.2250">
    <property type="match status" value="1"/>
</dbReference>
<accession>A0AA39IHP5</accession>
<comment type="caution">
    <text evidence="2">The sequence shown here is derived from an EMBL/GenBank/DDBJ whole genome shotgun (WGS) entry which is preliminary data.</text>
</comment>
<proteinExistence type="predicted"/>
<sequence length="82" mass="9982">MSIHPESEDAAEFKKFKEEYHKVYSTPEEEAERFDIFVRRMQMLRRLNEVHKDASFEINEFSDMTRDEISKIHESIEPEEEE</sequence>
<dbReference type="InterPro" id="IPR038765">
    <property type="entry name" value="Papain-like_cys_pep_sf"/>
</dbReference>
<reference evidence="2" key="1">
    <citation type="submission" date="2023-06" db="EMBL/GenBank/DDBJ databases">
        <title>Genomic analysis of the entomopathogenic nematode Steinernema hermaphroditum.</title>
        <authorList>
            <person name="Schwarz E.M."/>
            <person name="Heppert J.K."/>
            <person name="Baniya A."/>
            <person name="Schwartz H.T."/>
            <person name="Tan C.-H."/>
            <person name="Antoshechkin I."/>
            <person name="Sternberg P.W."/>
            <person name="Goodrich-Blair H."/>
            <person name="Dillman A.R."/>
        </authorList>
    </citation>
    <scope>NUCLEOTIDE SEQUENCE</scope>
    <source>
        <strain evidence="2">PS9179</strain>
        <tissue evidence="2">Whole animal</tissue>
    </source>
</reference>
<dbReference type="SUPFAM" id="SSF54001">
    <property type="entry name" value="Cysteine proteinases"/>
    <property type="match status" value="1"/>
</dbReference>
<evidence type="ECO:0000259" key="1">
    <source>
        <dbReference type="SMART" id="SM00848"/>
    </source>
</evidence>
<evidence type="ECO:0000313" key="3">
    <source>
        <dbReference type="Proteomes" id="UP001175271"/>
    </source>
</evidence>
<dbReference type="AlphaFoldDB" id="A0AA39IHP5"/>
<name>A0AA39IHP5_9BILA</name>
<dbReference type="InterPro" id="IPR013201">
    <property type="entry name" value="Prot_inhib_I29"/>
</dbReference>
<keyword evidence="3" id="KW-1185">Reference proteome</keyword>
<dbReference type="EMBL" id="JAUCMV010000001">
    <property type="protein sequence ID" value="KAK0424555.1"/>
    <property type="molecule type" value="Genomic_DNA"/>
</dbReference>
<protein>
    <recommendedName>
        <fullName evidence="1">Cathepsin propeptide inhibitor domain-containing protein</fullName>
    </recommendedName>
</protein>
<dbReference type="Pfam" id="PF08246">
    <property type="entry name" value="Inhibitor_I29"/>
    <property type="match status" value="1"/>
</dbReference>
<gene>
    <name evidence="2" type="ORF">QR680_008721</name>
</gene>
<feature type="domain" description="Cathepsin propeptide inhibitor" evidence="1">
    <location>
        <begin position="13"/>
        <end position="69"/>
    </location>
</feature>
<dbReference type="Proteomes" id="UP001175271">
    <property type="component" value="Unassembled WGS sequence"/>
</dbReference>
<dbReference type="SMART" id="SM00848">
    <property type="entry name" value="Inhibitor_I29"/>
    <property type="match status" value="1"/>
</dbReference>
<evidence type="ECO:0000313" key="2">
    <source>
        <dbReference type="EMBL" id="KAK0424555.1"/>
    </source>
</evidence>